<dbReference type="Gene3D" id="3.40.50.1010">
    <property type="entry name" value="5'-nuclease"/>
    <property type="match status" value="1"/>
</dbReference>
<keyword evidence="5 8" id="KW-0378">Hydrolase</keyword>
<dbReference type="GO" id="GO:0004540">
    <property type="term" value="F:RNA nuclease activity"/>
    <property type="evidence" value="ECO:0007669"/>
    <property type="project" value="InterPro"/>
</dbReference>
<evidence type="ECO:0000256" key="6">
    <source>
        <dbReference type="ARBA" id="ARBA00022842"/>
    </source>
</evidence>
<evidence type="ECO:0000256" key="1">
    <source>
        <dbReference type="ARBA" id="ARBA00001946"/>
    </source>
</evidence>
<dbReference type="EC" id="3.1.-.-" evidence="8"/>
<gene>
    <name evidence="8" type="primary">vapC</name>
    <name evidence="10" type="ORF">H3H37_11235</name>
</gene>
<dbReference type="EMBL" id="JACEZT010000006">
    <property type="protein sequence ID" value="MBA5637627.1"/>
    <property type="molecule type" value="Genomic_DNA"/>
</dbReference>
<evidence type="ECO:0000256" key="8">
    <source>
        <dbReference type="HAMAP-Rule" id="MF_00265"/>
    </source>
</evidence>
<comment type="similarity">
    <text evidence="7 8">Belongs to the PINc/VapC protein family.</text>
</comment>
<comment type="function">
    <text evidence="8">Toxic component of a toxin-antitoxin (TA) system. An RNase.</text>
</comment>
<comment type="cofactor">
    <cofactor evidence="1 8">
        <name>Mg(2+)</name>
        <dbReference type="ChEBI" id="CHEBI:18420"/>
    </cofactor>
</comment>
<dbReference type="HAMAP" id="MF_00265">
    <property type="entry name" value="VapC_Nob1"/>
    <property type="match status" value="1"/>
</dbReference>
<feature type="domain" description="PIN" evidence="9">
    <location>
        <begin position="4"/>
        <end position="123"/>
    </location>
</feature>
<evidence type="ECO:0000256" key="5">
    <source>
        <dbReference type="ARBA" id="ARBA00022801"/>
    </source>
</evidence>
<dbReference type="InterPro" id="IPR050556">
    <property type="entry name" value="Type_II_TA_system_RNase"/>
</dbReference>
<proteinExistence type="inferred from homology"/>
<dbReference type="InterPro" id="IPR029060">
    <property type="entry name" value="PIN-like_dom_sf"/>
</dbReference>
<feature type="binding site" evidence="8">
    <location>
        <position position="7"/>
    </location>
    <ligand>
        <name>Mg(2+)</name>
        <dbReference type="ChEBI" id="CHEBI:18420"/>
    </ligand>
</feature>
<keyword evidence="8" id="KW-0800">Toxin</keyword>
<accession>A0A7W2ES43</accession>
<dbReference type="GO" id="GO:0016787">
    <property type="term" value="F:hydrolase activity"/>
    <property type="evidence" value="ECO:0007669"/>
    <property type="project" value="UniProtKB-KW"/>
</dbReference>
<sequence>MPLYMLDTNMCIYLMRNQPEQVARRFAQCYAGDVVMSAITFAELQYGVTVAQDSMLQGRHLAALIEDIPVAPFDAAAALSYGPIRQATRERKRDQLDKLIASHAVSLNVTLVTNNERDFAAYPGLRIENWLTPPLAPPARP</sequence>
<keyword evidence="2 8" id="KW-1277">Toxin-antitoxin system</keyword>
<dbReference type="RefSeq" id="WP_182162403.1">
    <property type="nucleotide sequence ID" value="NZ_JACEZT010000006.1"/>
</dbReference>
<feature type="binding site" evidence="8">
    <location>
        <position position="97"/>
    </location>
    <ligand>
        <name>Mg(2+)</name>
        <dbReference type="ChEBI" id="CHEBI:18420"/>
    </ligand>
</feature>
<dbReference type="PANTHER" id="PTHR33653:SF1">
    <property type="entry name" value="RIBONUCLEASE VAPC2"/>
    <property type="match status" value="1"/>
</dbReference>
<evidence type="ECO:0000313" key="11">
    <source>
        <dbReference type="Proteomes" id="UP000534388"/>
    </source>
</evidence>
<dbReference type="CDD" id="cd18736">
    <property type="entry name" value="PIN_CcVapC1-like"/>
    <property type="match status" value="1"/>
</dbReference>
<dbReference type="GO" id="GO:0090729">
    <property type="term" value="F:toxin activity"/>
    <property type="evidence" value="ECO:0007669"/>
    <property type="project" value="UniProtKB-KW"/>
</dbReference>
<dbReference type="Proteomes" id="UP000534388">
    <property type="component" value="Unassembled WGS sequence"/>
</dbReference>
<evidence type="ECO:0000256" key="4">
    <source>
        <dbReference type="ARBA" id="ARBA00022723"/>
    </source>
</evidence>
<keyword evidence="4 8" id="KW-0479">Metal-binding</keyword>
<name>A0A7W2ES43_9BURK</name>
<dbReference type="Pfam" id="PF01850">
    <property type="entry name" value="PIN"/>
    <property type="match status" value="1"/>
</dbReference>
<keyword evidence="6 8" id="KW-0460">Magnesium</keyword>
<dbReference type="SUPFAM" id="SSF88723">
    <property type="entry name" value="PIN domain-like"/>
    <property type="match status" value="1"/>
</dbReference>
<comment type="caution">
    <text evidence="10">The sequence shown here is derived from an EMBL/GenBank/DDBJ whole genome shotgun (WGS) entry which is preliminary data.</text>
</comment>
<protein>
    <recommendedName>
        <fullName evidence="8">Ribonuclease VapC</fullName>
        <shortName evidence="8">RNase VapC</shortName>
        <ecNumber evidence="8">3.1.-.-</ecNumber>
    </recommendedName>
    <alternativeName>
        <fullName evidence="8">Toxin VapC</fullName>
    </alternativeName>
</protein>
<evidence type="ECO:0000256" key="2">
    <source>
        <dbReference type="ARBA" id="ARBA00022649"/>
    </source>
</evidence>
<dbReference type="InterPro" id="IPR022907">
    <property type="entry name" value="VapC_family"/>
</dbReference>
<reference evidence="10 11" key="1">
    <citation type="submission" date="2020-07" db="EMBL/GenBank/DDBJ databases">
        <title>Novel species isolated from subtropical streams in China.</title>
        <authorList>
            <person name="Lu H."/>
        </authorList>
    </citation>
    <scope>NUCLEOTIDE SEQUENCE [LARGE SCALE GENOMIC DNA]</scope>
    <source>
        <strain evidence="10 11">LX20W</strain>
    </source>
</reference>
<evidence type="ECO:0000259" key="9">
    <source>
        <dbReference type="Pfam" id="PF01850"/>
    </source>
</evidence>
<dbReference type="PANTHER" id="PTHR33653">
    <property type="entry name" value="RIBONUCLEASE VAPC2"/>
    <property type="match status" value="1"/>
</dbReference>
<evidence type="ECO:0000256" key="3">
    <source>
        <dbReference type="ARBA" id="ARBA00022722"/>
    </source>
</evidence>
<dbReference type="InterPro" id="IPR002716">
    <property type="entry name" value="PIN_dom"/>
</dbReference>
<keyword evidence="3 8" id="KW-0540">Nuclease</keyword>
<evidence type="ECO:0000313" key="10">
    <source>
        <dbReference type="EMBL" id="MBA5637627.1"/>
    </source>
</evidence>
<evidence type="ECO:0000256" key="7">
    <source>
        <dbReference type="ARBA" id="ARBA00038093"/>
    </source>
</evidence>
<keyword evidence="11" id="KW-1185">Reference proteome</keyword>
<organism evidence="10 11">
    <name type="scientific">Rugamonas brunnea</name>
    <dbReference type="NCBI Taxonomy" id="2758569"/>
    <lineage>
        <taxon>Bacteria</taxon>
        <taxon>Pseudomonadati</taxon>
        <taxon>Pseudomonadota</taxon>
        <taxon>Betaproteobacteria</taxon>
        <taxon>Burkholderiales</taxon>
        <taxon>Oxalobacteraceae</taxon>
        <taxon>Telluria group</taxon>
        <taxon>Rugamonas</taxon>
    </lineage>
</organism>
<dbReference type="GO" id="GO:0000287">
    <property type="term" value="F:magnesium ion binding"/>
    <property type="evidence" value="ECO:0007669"/>
    <property type="project" value="UniProtKB-UniRule"/>
</dbReference>
<dbReference type="AlphaFoldDB" id="A0A7W2ES43"/>